<evidence type="ECO:0000256" key="9">
    <source>
        <dbReference type="SAM" id="MobiDB-lite"/>
    </source>
</evidence>
<feature type="compositionally biased region" description="Basic residues" evidence="9">
    <location>
        <begin position="81"/>
        <end position="92"/>
    </location>
</feature>
<feature type="compositionally biased region" description="Polar residues" evidence="9">
    <location>
        <begin position="271"/>
        <end position="280"/>
    </location>
</feature>
<keyword evidence="2" id="KW-0805">Transcription regulation</keyword>
<reference evidence="11 13" key="2">
    <citation type="journal article" date="2018" name="Plant J.">
        <title>The Physcomitrella patens chromosome-scale assembly reveals moss genome structure and evolution.</title>
        <authorList>
            <person name="Lang D."/>
            <person name="Ullrich K.K."/>
            <person name="Murat F."/>
            <person name="Fuchs J."/>
            <person name="Jenkins J."/>
            <person name="Haas F.B."/>
            <person name="Piednoel M."/>
            <person name="Gundlach H."/>
            <person name="Van Bel M."/>
            <person name="Meyberg R."/>
            <person name="Vives C."/>
            <person name="Morata J."/>
            <person name="Symeonidi A."/>
            <person name="Hiss M."/>
            <person name="Muchero W."/>
            <person name="Kamisugi Y."/>
            <person name="Saleh O."/>
            <person name="Blanc G."/>
            <person name="Decker E.L."/>
            <person name="van Gessel N."/>
            <person name="Grimwood J."/>
            <person name="Hayes R.D."/>
            <person name="Graham S.W."/>
            <person name="Gunter L.E."/>
            <person name="McDaniel S.F."/>
            <person name="Hoernstein S.N.W."/>
            <person name="Larsson A."/>
            <person name="Li F.W."/>
            <person name="Perroud P.F."/>
            <person name="Phillips J."/>
            <person name="Ranjan P."/>
            <person name="Rokshar D.S."/>
            <person name="Rothfels C.J."/>
            <person name="Schneider L."/>
            <person name="Shu S."/>
            <person name="Stevenson D.W."/>
            <person name="Thummler F."/>
            <person name="Tillich M."/>
            <person name="Villarreal Aguilar J.C."/>
            <person name="Widiez T."/>
            <person name="Wong G.K."/>
            <person name="Wymore A."/>
            <person name="Zhang Y."/>
            <person name="Zimmer A.D."/>
            <person name="Quatrano R.S."/>
            <person name="Mayer K.F.X."/>
            <person name="Goodstein D."/>
            <person name="Casacuberta J.M."/>
            <person name="Vandepoele K."/>
            <person name="Reski R."/>
            <person name="Cuming A.C."/>
            <person name="Tuskan G.A."/>
            <person name="Maumus F."/>
            <person name="Salse J."/>
            <person name="Schmutz J."/>
            <person name="Rensing S.A."/>
        </authorList>
    </citation>
    <scope>NUCLEOTIDE SEQUENCE [LARGE SCALE GENOMIC DNA]</scope>
    <source>
        <strain evidence="12 13">cv. Gransden 2004</strain>
    </source>
</reference>
<feature type="region of interest" description="Disordered" evidence="9">
    <location>
        <begin position="256"/>
        <end position="284"/>
    </location>
</feature>
<dbReference type="EnsemblPlants" id="Pp3c22_1800V3.1">
    <property type="protein sequence ID" value="PAC:32904169.CDS.1"/>
    <property type="gene ID" value="Pp3c22_1800"/>
</dbReference>
<dbReference type="GO" id="GO:0003677">
    <property type="term" value="F:DNA binding"/>
    <property type="evidence" value="ECO:0007669"/>
    <property type="project" value="UniProtKB-KW"/>
</dbReference>
<keyword evidence="13" id="KW-1185">Reference proteome</keyword>
<dbReference type="InterPro" id="IPR001471">
    <property type="entry name" value="AP2/ERF_dom"/>
</dbReference>
<dbReference type="PANTHER" id="PTHR31241">
    <property type="entry name" value="DEHYDRATION-RESPONSIVE ELEMENT-BINDING PROTEIN 2C"/>
    <property type="match status" value="1"/>
</dbReference>
<dbReference type="CDD" id="cd00018">
    <property type="entry name" value="AP2"/>
    <property type="match status" value="1"/>
</dbReference>
<dbReference type="RefSeq" id="XP_024360275.1">
    <property type="nucleotide sequence ID" value="XM_024504507.2"/>
</dbReference>
<dbReference type="Gramene" id="Pp3c22_1800V3.1">
    <property type="protein sequence ID" value="PAC:32904169.CDS.1"/>
    <property type="gene ID" value="Pp3c22_1800"/>
</dbReference>
<evidence type="ECO:0000313" key="12">
    <source>
        <dbReference type="EnsemblPlants" id="PAC:32904169.CDS.1"/>
    </source>
</evidence>
<dbReference type="SMART" id="SM00380">
    <property type="entry name" value="AP2"/>
    <property type="match status" value="1"/>
</dbReference>
<dbReference type="InterPro" id="IPR016177">
    <property type="entry name" value="DNA-bd_dom_sf"/>
</dbReference>
<evidence type="ECO:0000256" key="3">
    <source>
        <dbReference type="ARBA" id="ARBA00023016"/>
    </source>
</evidence>
<feature type="region of interest" description="Disordered" evidence="9">
    <location>
        <begin position="331"/>
        <end position="361"/>
    </location>
</feature>
<evidence type="ECO:0000256" key="1">
    <source>
        <dbReference type="ARBA" id="ARBA00004123"/>
    </source>
</evidence>
<sequence length="403" mass="43871">MTVSGRTLQAERGRGEVVITVAKSKVSGVVNSANIGISSNFPSAHWEAIATKTIQRIGMQLGSGGDDKLSPTSGHIEKPARKPGKRWKKGAMKGKGGPENAACEFRGVRQRTWGKWVAEIREPKKRARLWLGSFSTAREAALAYDIAARKLYGSMAELNLPPSESAGIDSVPSSTPTKESSSPPRVMHDVEITEHLELPRQHSLGTSASAGSSSRTSMHIGIREDHFDVELVMADSGRAFGASDARQVFPHEMVRDSRGMGEAGPSLEMGTDSSSSSQVNPPHELFSITPEFQQHRYYNLQGSRLGTSLSGEYLKDIESFLNRMDDDDDYALGSNSSLSQSTESAGGSYPPDPHWDDENLGTQFLNSELESLDSVLNEPLVPENVELWDTRDTLPPSDPSTWQ</sequence>
<dbReference type="GO" id="GO:0005634">
    <property type="term" value="C:nucleus"/>
    <property type="evidence" value="ECO:0007669"/>
    <property type="project" value="UniProtKB-SubCell"/>
</dbReference>
<organism evidence="11">
    <name type="scientific">Physcomitrium patens</name>
    <name type="common">Spreading-leaved earth moss</name>
    <name type="synonym">Physcomitrella patens</name>
    <dbReference type="NCBI Taxonomy" id="3218"/>
    <lineage>
        <taxon>Eukaryota</taxon>
        <taxon>Viridiplantae</taxon>
        <taxon>Streptophyta</taxon>
        <taxon>Embryophyta</taxon>
        <taxon>Bryophyta</taxon>
        <taxon>Bryophytina</taxon>
        <taxon>Bryopsida</taxon>
        <taxon>Funariidae</taxon>
        <taxon>Funariales</taxon>
        <taxon>Funariaceae</taxon>
        <taxon>Physcomitrium</taxon>
    </lineage>
</organism>
<keyword evidence="6" id="KW-0804">Transcription</keyword>
<dbReference type="Gene3D" id="3.30.730.10">
    <property type="entry name" value="AP2/ERF domain"/>
    <property type="match status" value="1"/>
</dbReference>
<keyword evidence="4" id="KW-0238">DNA-binding</keyword>
<feature type="region of interest" description="Disordered" evidence="9">
    <location>
        <begin position="384"/>
        <end position="403"/>
    </location>
</feature>
<reference evidence="11 13" key="1">
    <citation type="journal article" date="2008" name="Science">
        <title>The Physcomitrella genome reveals evolutionary insights into the conquest of land by plants.</title>
        <authorList>
            <person name="Rensing S."/>
            <person name="Lang D."/>
            <person name="Zimmer A."/>
            <person name="Terry A."/>
            <person name="Salamov A."/>
            <person name="Shapiro H."/>
            <person name="Nishiyama T."/>
            <person name="Perroud P.-F."/>
            <person name="Lindquist E."/>
            <person name="Kamisugi Y."/>
            <person name="Tanahashi T."/>
            <person name="Sakakibara K."/>
            <person name="Fujita T."/>
            <person name="Oishi K."/>
            <person name="Shin-I T."/>
            <person name="Kuroki Y."/>
            <person name="Toyoda A."/>
            <person name="Suzuki Y."/>
            <person name="Hashimoto A."/>
            <person name="Yamaguchi K."/>
            <person name="Sugano A."/>
            <person name="Kohara Y."/>
            <person name="Fujiyama A."/>
            <person name="Anterola A."/>
            <person name="Aoki S."/>
            <person name="Ashton N."/>
            <person name="Barbazuk W.B."/>
            <person name="Barker E."/>
            <person name="Bennetzen J."/>
            <person name="Bezanilla M."/>
            <person name="Blankenship R."/>
            <person name="Cho S.H."/>
            <person name="Dutcher S."/>
            <person name="Estelle M."/>
            <person name="Fawcett J.A."/>
            <person name="Gundlach H."/>
            <person name="Hanada K."/>
            <person name="Heyl A."/>
            <person name="Hicks K.A."/>
            <person name="Hugh J."/>
            <person name="Lohr M."/>
            <person name="Mayer K."/>
            <person name="Melkozernov A."/>
            <person name="Murata T."/>
            <person name="Nelson D."/>
            <person name="Pils B."/>
            <person name="Prigge M."/>
            <person name="Reiss B."/>
            <person name="Renner T."/>
            <person name="Rombauts S."/>
            <person name="Rushton P."/>
            <person name="Sanderfoot A."/>
            <person name="Schween G."/>
            <person name="Shiu S.-H."/>
            <person name="Stueber K."/>
            <person name="Theodoulou F.L."/>
            <person name="Tu H."/>
            <person name="Van de Peer Y."/>
            <person name="Verrier P.J."/>
            <person name="Waters E."/>
            <person name="Wood A."/>
            <person name="Yang L."/>
            <person name="Cove D."/>
            <person name="Cuming A."/>
            <person name="Hasebe M."/>
            <person name="Lucas S."/>
            <person name="Mishler D.B."/>
            <person name="Reski R."/>
            <person name="Grigoriev I."/>
            <person name="Quatrano R.S."/>
            <person name="Boore J.L."/>
        </authorList>
    </citation>
    <scope>NUCLEOTIDE SEQUENCE [LARGE SCALE GENOMIC DNA]</scope>
    <source>
        <strain evidence="12 13">cv. Gransden 2004</strain>
    </source>
</reference>
<dbReference type="STRING" id="3218.A0A2K1ILX0"/>
<feature type="region of interest" description="Disordered" evidence="9">
    <location>
        <begin position="196"/>
        <end position="215"/>
    </location>
</feature>
<dbReference type="Pfam" id="PF00847">
    <property type="entry name" value="AP2"/>
    <property type="match status" value="1"/>
</dbReference>
<dbReference type="EMBL" id="ABEU02000022">
    <property type="protein sequence ID" value="PNR30266.1"/>
    <property type="molecule type" value="Genomic_DNA"/>
</dbReference>
<dbReference type="SUPFAM" id="SSF54171">
    <property type="entry name" value="DNA-binding domain"/>
    <property type="match status" value="1"/>
</dbReference>
<dbReference type="PaxDb" id="3218-PP1S162_92V6.1"/>
<comment type="subcellular location">
    <subcellularLocation>
        <location evidence="1">Nucleus</location>
    </subcellularLocation>
</comment>
<dbReference type="Gramene" id="Pp3c22_1800V3.2">
    <property type="protein sequence ID" value="PAC:32904170.CDS.1"/>
    <property type="gene ID" value="Pp3c22_1800"/>
</dbReference>
<dbReference type="PANTHER" id="PTHR31241:SF62">
    <property type="entry name" value="DEHYDRATION-RESPONSIVE ELEMENT-BINDING PROTEIN 2D"/>
    <property type="match status" value="1"/>
</dbReference>
<dbReference type="GO" id="GO:0003700">
    <property type="term" value="F:DNA-binding transcription factor activity"/>
    <property type="evidence" value="ECO:0007669"/>
    <property type="project" value="InterPro"/>
</dbReference>
<keyword evidence="5" id="KW-0010">Activator</keyword>
<dbReference type="AlphaFoldDB" id="A0A2K1ILX0"/>
<evidence type="ECO:0000256" key="4">
    <source>
        <dbReference type="ARBA" id="ARBA00023125"/>
    </source>
</evidence>
<evidence type="ECO:0000313" key="13">
    <source>
        <dbReference type="Proteomes" id="UP000006727"/>
    </source>
</evidence>
<evidence type="ECO:0000259" key="10">
    <source>
        <dbReference type="PROSITE" id="PS51032"/>
    </source>
</evidence>
<dbReference type="PROSITE" id="PS51032">
    <property type="entry name" value="AP2_ERF"/>
    <property type="match status" value="1"/>
</dbReference>
<name>A0A2K1ILX0_PHYPA</name>
<dbReference type="InterPro" id="IPR036955">
    <property type="entry name" value="AP2/ERF_dom_sf"/>
</dbReference>
<gene>
    <name evidence="12" type="primary">LOC112274765</name>
    <name evidence="11" type="ORF">PHYPA_026582</name>
</gene>
<keyword evidence="7" id="KW-0539">Nucleus</keyword>
<dbReference type="PRINTS" id="PR00367">
    <property type="entry name" value="ETHRSPELEMNT"/>
</dbReference>
<dbReference type="EnsemblPlants" id="Pp3c22_1800V3.2">
    <property type="protein sequence ID" value="PAC:32904170.CDS.1"/>
    <property type="gene ID" value="Pp3c22_1800"/>
</dbReference>
<feature type="region of interest" description="Disordered" evidence="9">
    <location>
        <begin position="63"/>
        <end position="100"/>
    </location>
</feature>
<evidence type="ECO:0000256" key="5">
    <source>
        <dbReference type="ARBA" id="ARBA00023159"/>
    </source>
</evidence>
<feature type="compositionally biased region" description="Basic and acidic residues" evidence="9">
    <location>
        <begin position="65"/>
        <end position="80"/>
    </location>
</feature>
<keyword evidence="3" id="KW-0346">Stress response</keyword>
<protein>
    <recommendedName>
        <fullName evidence="10">AP2/ERF domain-containing protein</fullName>
    </recommendedName>
</protein>
<feature type="compositionally biased region" description="Low complexity" evidence="9">
    <location>
        <begin position="170"/>
        <end position="184"/>
    </location>
</feature>
<feature type="domain" description="AP2/ERF" evidence="10">
    <location>
        <begin position="104"/>
        <end position="161"/>
    </location>
</feature>
<evidence type="ECO:0000256" key="2">
    <source>
        <dbReference type="ARBA" id="ARBA00023015"/>
    </source>
</evidence>
<feature type="compositionally biased region" description="Low complexity" evidence="9">
    <location>
        <begin position="203"/>
        <end position="215"/>
    </location>
</feature>
<feature type="region of interest" description="Disordered" evidence="9">
    <location>
        <begin position="163"/>
        <end position="185"/>
    </location>
</feature>
<dbReference type="FunFam" id="3.30.730.10:FF:000001">
    <property type="entry name" value="Ethylene-responsive transcription factor 2"/>
    <property type="match status" value="1"/>
</dbReference>
<accession>A0A2K1ILX0</accession>
<evidence type="ECO:0000256" key="7">
    <source>
        <dbReference type="ARBA" id="ARBA00023242"/>
    </source>
</evidence>
<dbReference type="OrthoDB" id="550883at2759"/>
<comment type="similarity">
    <text evidence="8">Belongs to the AP2/ERF transcription factor family. ERF subfamily.</text>
</comment>
<dbReference type="KEGG" id="ppp:112274765"/>
<reference evidence="12" key="3">
    <citation type="submission" date="2020-12" db="UniProtKB">
        <authorList>
            <consortium name="EnsemblPlants"/>
        </authorList>
    </citation>
    <scope>IDENTIFICATION</scope>
</reference>
<dbReference type="GeneID" id="112274765"/>
<evidence type="ECO:0000313" key="11">
    <source>
        <dbReference type="EMBL" id="PNR30266.1"/>
    </source>
</evidence>
<evidence type="ECO:0000256" key="8">
    <source>
        <dbReference type="ARBA" id="ARBA00024343"/>
    </source>
</evidence>
<proteinExistence type="inferred from homology"/>
<evidence type="ECO:0000256" key="6">
    <source>
        <dbReference type="ARBA" id="ARBA00023163"/>
    </source>
</evidence>
<feature type="compositionally biased region" description="Polar residues" evidence="9">
    <location>
        <begin position="333"/>
        <end position="345"/>
    </location>
</feature>
<dbReference type="Proteomes" id="UP000006727">
    <property type="component" value="Chromosome 22"/>
</dbReference>